<accession>A0A9D1N9B5</accession>
<feature type="transmembrane region" description="Helical" evidence="2">
    <location>
        <begin position="137"/>
        <end position="163"/>
    </location>
</feature>
<name>A0A9D1N9B5_9FIRM</name>
<reference evidence="3" key="2">
    <citation type="journal article" date="2021" name="PeerJ">
        <title>Extensive microbial diversity within the chicken gut microbiome revealed by metagenomics and culture.</title>
        <authorList>
            <person name="Gilroy R."/>
            <person name="Ravi A."/>
            <person name="Getino M."/>
            <person name="Pursley I."/>
            <person name="Horton D.L."/>
            <person name="Alikhan N.F."/>
            <person name="Baker D."/>
            <person name="Gharbi K."/>
            <person name="Hall N."/>
            <person name="Watson M."/>
            <person name="Adriaenssens E.M."/>
            <person name="Foster-Nyarko E."/>
            <person name="Jarju S."/>
            <person name="Secka A."/>
            <person name="Antonio M."/>
            <person name="Oren A."/>
            <person name="Chaudhuri R.R."/>
            <person name="La Ragione R."/>
            <person name="Hildebrand F."/>
            <person name="Pallen M.J."/>
        </authorList>
    </citation>
    <scope>NUCLEOTIDE SEQUENCE</scope>
    <source>
        <strain evidence="3">10406</strain>
    </source>
</reference>
<sequence>MANQAQTGGKQRAAKEPKFIFGSLFVDAPVVTEPEEERKVVVAGMTEARVKKAYPEGYIRKAAAVCRGDYRTLIKCSLWFLAAALVFVLVLLVAEPFFEDYVIGQGFVFTGGLGIGFTPSGEFDSISEQTARLYWEVYEPLLCMLAGAGVIASPFMAGLFYCAKRSYFQDFYKRSVATFFMGFRKYWWKFLVTATVGILIALAMGTSLLYHLSCDAKGADTAGSLAAVILTFIFGAPLLLLPMTMMSLFTSYELSFKDTIKDAIVIIFNNPLYVILVGIASAVPLLLLTASQILSIIVVIVMFIIGFIFWALCWIAMGDRGMSKCKAYKAYFEKKKAVAHGRAVKAGKALPAGKDAPAAPATGASAPAPKKKAQPAPYQNPKKKKKKK</sequence>
<feature type="region of interest" description="Disordered" evidence="1">
    <location>
        <begin position="349"/>
        <end position="388"/>
    </location>
</feature>
<evidence type="ECO:0000313" key="4">
    <source>
        <dbReference type="Proteomes" id="UP000886857"/>
    </source>
</evidence>
<evidence type="ECO:0000313" key="3">
    <source>
        <dbReference type="EMBL" id="HIU98873.1"/>
    </source>
</evidence>
<feature type="transmembrane region" description="Helical" evidence="2">
    <location>
        <begin position="293"/>
        <end position="317"/>
    </location>
</feature>
<keyword evidence="2" id="KW-0472">Membrane</keyword>
<feature type="transmembrane region" description="Helical" evidence="2">
    <location>
        <begin position="222"/>
        <end position="242"/>
    </location>
</feature>
<keyword evidence="2" id="KW-0812">Transmembrane</keyword>
<feature type="compositionally biased region" description="Low complexity" evidence="1">
    <location>
        <begin position="349"/>
        <end position="380"/>
    </location>
</feature>
<comment type="caution">
    <text evidence="3">The sequence shown here is derived from an EMBL/GenBank/DDBJ whole genome shotgun (WGS) entry which is preliminary data.</text>
</comment>
<feature type="transmembrane region" description="Helical" evidence="2">
    <location>
        <begin position="190"/>
        <end position="210"/>
    </location>
</feature>
<evidence type="ECO:0000256" key="2">
    <source>
        <dbReference type="SAM" id="Phobius"/>
    </source>
</evidence>
<dbReference type="Proteomes" id="UP000886857">
    <property type="component" value="Unassembled WGS sequence"/>
</dbReference>
<gene>
    <name evidence="3" type="ORF">IAC73_03410</name>
</gene>
<feature type="transmembrane region" description="Helical" evidence="2">
    <location>
        <begin position="263"/>
        <end position="287"/>
    </location>
</feature>
<feature type="transmembrane region" description="Helical" evidence="2">
    <location>
        <begin position="77"/>
        <end position="98"/>
    </location>
</feature>
<keyword evidence="2" id="KW-1133">Transmembrane helix</keyword>
<reference evidence="3" key="1">
    <citation type="submission" date="2020-10" db="EMBL/GenBank/DDBJ databases">
        <authorList>
            <person name="Gilroy R."/>
        </authorList>
    </citation>
    <scope>NUCLEOTIDE SEQUENCE</scope>
    <source>
        <strain evidence="3">10406</strain>
    </source>
</reference>
<protein>
    <submittedName>
        <fullName evidence="3">Uncharacterized protein</fullName>
    </submittedName>
</protein>
<evidence type="ECO:0000256" key="1">
    <source>
        <dbReference type="SAM" id="MobiDB-lite"/>
    </source>
</evidence>
<proteinExistence type="predicted"/>
<dbReference type="EMBL" id="DVOE01000050">
    <property type="protein sequence ID" value="HIU98873.1"/>
    <property type="molecule type" value="Genomic_DNA"/>
</dbReference>
<organism evidence="3 4">
    <name type="scientific">Candidatus Limadaptatus stercoripullorum</name>
    <dbReference type="NCBI Taxonomy" id="2840846"/>
    <lineage>
        <taxon>Bacteria</taxon>
        <taxon>Bacillati</taxon>
        <taxon>Bacillota</taxon>
        <taxon>Clostridia</taxon>
        <taxon>Eubacteriales</taxon>
        <taxon>Candidatus Limadaptatus</taxon>
    </lineage>
</organism>
<dbReference type="AlphaFoldDB" id="A0A9D1N9B5"/>